<dbReference type="Proteomes" id="UP000037175">
    <property type="component" value="Unassembled WGS sequence"/>
</dbReference>
<dbReference type="SUPFAM" id="SSF141868">
    <property type="entry name" value="EAL domain-like"/>
    <property type="match status" value="1"/>
</dbReference>
<reference evidence="5" key="1">
    <citation type="submission" date="2015-07" db="EMBL/GenBank/DDBJ databases">
        <title>Complete Genome of Thermincola ferriacetica strain Z-0001T.</title>
        <authorList>
            <person name="Lusk B."/>
            <person name="Badalamenti J.P."/>
            <person name="Parameswaran P."/>
            <person name="Bond D.R."/>
            <person name="Torres C.I."/>
        </authorList>
    </citation>
    <scope>NUCLEOTIDE SEQUENCE [LARGE SCALE GENOMIC DNA]</scope>
    <source>
        <strain evidence="5">Z-0001</strain>
    </source>
</reference>
<dbReference type="AlphaFoldDB" id="A0A0L6W541"/>
<dbReference type="InterPro" id="IPR050706">
    <property type="entry name" value="Cyclic-di-GMP_PDE-like"/>
</dbReference>
<gene>
    <name evidence="4" type="ORF">Tfer_0840</name>
</gene>
<dbReference type="CDD" id="cd01948">
    <property type="entry name" value="EAL"/>
    <property type="match status" value="1"/>
</dbReference>
<comment type="caution">
    <text evidence="4">The sequence shown here is derived from an EMBL/GenBank/DDBJ whole genome shotgun (WGS) entry which is preliminary data.</text>
</comment>
<dbReference type="SUPFAM" id="SSF55073">
    <property type="entry name" value="Nucleotide cyclase"/>
    <property type="match status" value="1"/>
</dbReference>
<evidence type="ECO:0000256" key="1">
    <source>
        <dbReference type="SAM" id="MobiDB-lite"/>
    </source>
</evidence>
<dbReference type="PATRIC" id="fig|281456.6.peg.883"/>
<keyword evidence="5" id="KW-1185">Reference proteome</keyword>
<dbReference type="InterPro" id="IPR001633">
    <property type="entry name" value="EAL_dom"/>
</dbReference>
<organism evidence="4 5">
    <name type="scientific">Thermincola ferriacetica</name>
    <dbReference type="NCBI Taxonomy" id="281456"/>
    <lineage>
        <taxon>Bacteria</taxon>
        <taxon>Bacillati</taxon>
        <taxon>Bacillota</taxon>
        <taxon>Clostridia</taxon>
        <taxon>Eubacteriales</taxon>
        <taxon>Thermincolaceae</taxon>
        <taxon>Thermincola</taxon>
    </lineage>
</organism>
<evidence type="ECO:0000313" key="4">
    <source>
        <dbReference type="EMBL" id="KNZ70650.1"/>
    </source>
</evidence>
<dbReference type="Gene3D" id="3.30.70.270">
    <property type="match status" value="1"/>
</dbReference>
<proteinExistence type="predicted"/>
<dbReference type="SMART" id="SM00052">
    <property type="entry name" value="EAL"/>
    <property type="match status" value="1"/>
</dbReference>
<dbReference type="InterPro" id="IPR035919">
    <property type="entry name" value="EAL_sf"/>
</dbReference>
<feature type="domain" description="GGDEF" evidence="3">
    <location>
        <begin position="417"/>
        <end position="583"/>
    </location>
</feature>
<dbReference type="SMART" id="SM00267">
    <property type="entry name" value="GGDEF"/>
    <property type="match status" value="1"/>
</dbReference>
<dbReference type="PANTHER" id="PTHR33121:SF76">
    <property type="entry name" value="SIGNALING PROTEIN"/>
    <property type="match status" value="1"/>
</dbReference>
<dbReference type="PANTHER" id="PTHR33121">
    <property type="entry name" value="CYCLIC DI-GMP PHOSPHODIESTERASE PDEF"/>
    <property type="match status" value="1"/>
</dbReference>
<dbReference type="NCBIfam" id="TIGR00254">
    <property type="entry name" value="GGDEF"/>
    <property type="match status" value="1"/>
</dbReference>
<protein>
    <submittedName>
        <fullName evidence="4">Diguanylate cyclase/phosphodiesterase</fullName>
    </submittedName>
</protein>
<evidence type="ECO:0000259" key="2">
    <source>
        <dbReference type="SMART" id="SM00052"/>
    </source>
</evidence>
<dbReference type="Pfam" id="PF00563">
    <property type="entry name" value="EAL"/>
    <property type="match status" value="1"/>
</dbReference>
<dbReference type="EMBL" id="LGTE01000003">
    <property type="protein sequence ID" value="KNZ70650.1"/>
    <property type="molecule type" value="Genomic_DNA"/>
</dbReference>
<sequence>MEGTVNVSETKRKDCSNHPPFRRKELENIIRERKIRIVYQPIVNIKTGEIMGYEALTRGPEGSPLFSPVDLFQAAMDNQLLFALEQICREEALNNIHDLKSHQQLFLNMNAEVVNDPHFQNGKTKKCVTLRGFKPEQVTFEITERTAITDFDSFCRSLCHYREQGYTIAVDDAGAGYSSLQAIVELRPEYIKLDMSIIRGIHTSLPKQAIVEAMVKLAAAVNAKIIAEGVETREELIALYNLGVHYVQGYYLARPSYPAPEITPEAMRLIANLNNTSKPLKLHNQFIGLGIRIGEIAELTQTIEKETPVSKVEQILHEKNLNGLVVVENGQPVGLVMKNKLYYRLGTNYGVSLYQNRPVALIMDKSPLIVHADMPLEDASQIAMSRDEYNLYDLIIVVDKGGKYAGVVSIMSMLNNITKMRISCAQNSNPLTGLPGNLIIEAKLKALVEENGDFTVLYADLDNFKAFNDKYGFENGDKAILLTAQILSDSLVRFGSGDDFVGHIGGDDFVIITKPEYAKNIANYILENFDKNIRNLYDPKDLALGFIEVTNRRGRPEKFPIMSISLAAVNNTKRKFRNYLEIGEIAAELKRVAKQNQGSSVVFDF</sequence>
<dbReference type="InterPro" id="IPR000160">
    <property type="entry name" value="GGDEF_dom"/>
</dbReference>
<dbReference type="Gene3D" id="3.20.20.450">
    <property type="entry name" value="EAL domain"/>
    <property type="match status" value="1"/>
</dbReference>
<dbReference type="InterPro" id="IPR046342">
    <property type="entry name" value="CBS_dom_sf"/>
</dbReference>
<dbReference type="CDD" id="cd04598">
    <property type="entry name" value="CBS_pair_GGDEF_EAL"/>
    <property type="match status" value="1"/>
</dbReference>
<dbReference type="InterPro" id="IPR043128">
    <property type="entry name" value="Rev_trsase/Diguanyl_cyclase"/>
</dbReference>
<evidence type="ECO:0000313" key="5">
    <source>
        <dbReference type="Proteomes" id="UP000037175"/>
    </source>
</evidence>
<dbReference type="Gene3D" id="3.10.580.10">
    <property type="entry name" value="CBS-domain"/>
    <property type="match status" value="1"/>
</dbReference>
<dbReference type="GO" id="GO:0071111">
    <property type="term" value="F:cyclic-guanylate-specific phosphodiesterase activity"/>
    <property type="evidence" value="ECO:0007669"/>
    <property type="project" value="InterPro"/>
</dbReference>
<dbReference type="Pfam" id="PF00571">
    <property type="entry name" value="CBS"/>
    <property type="match status" value="2"/>
</dbReference>
<feature type="compositionally biased region" description="Basic and acidic residues" evidence="1">
    <location>
        <begin position="9"/>
        <end position="20"/>
    </location>
</feature>
<dbReference type="Pfam" id="PF00990">
    <property type="entry name" value="GGDEF"/>
    <property type="match status" value="1"/>
</dbReference>
<evidence type="ECO:0000259" key="3">
    <source>
        <dbReference type="SMART" id="SM00267"/>
    </source>
</evidence>
<dbReference type="InterPro" id="IPR000644">
    <property type="entry name" value="CBS_dom"/>
</dbReference>
<dbReference type="InterPro" id="IPR029787">
    <property type="entry name" value="Nucleotide_cyclase"/>
</dbReference>
<dbReference type="RefSeq" id="WP_052216987.1">
    <property type="nucleotide sequence ID" value="NZ_LGTE01000003.1"/>
</dbReference>
<dbReference type="SUPFAM" id="SSF54631">
    <property type="entry name" value="CBS-domain pair"/>
    <property type="match status" value="1"/>
</dbReference>
<feature type="domain" description="EAL" evidence="2">
    <location>
        <begin position="22"/>
        <end position="260"/>
    </location>
</feature>
<name>A0A0L6W541_9FIRM</name>
<feature type="region of interest" description="Disordered" evidence="1">
    <location>
        <begin position="1"/>
        <end position="20"/>
    </location>
</feature>
<accession>A0A0L6W541</accession>
<dbReference type="CDD" id="cd01949">
    <property type="entry name" value="GGDEF"/>
    <property type="match status" value="1"/>
</dbReference>